<feature type="non-terminal residue" evidence="2">
    <location>
        <position position="431"/>
    </location>
</feature>
<accession>A0A369ZAP6</accession>
<dbReference type="InterPro" id="IPR037174">
    <property type="entry name" value="Trimeric_adhesin"/>
</dbReference>
<evidence type="ECO:0000313" key="3">
    <source>
        <dbReference type="Proteomes" id="UP000253999"/>
    </source>
</evidence>
<dbReference type="Pfam" id="PF18669">
    <property type="entry name" value="Trp_ring"/>
    <property type="match status" value="2"/>
</dbReference>
<feature type="domain" description="Trimeric autotransporter adhesin Trp ring" evidence="1">
    <location>
        <begin position="26"/>
        <end position="73"/>
    </location>
</feature>
<dbReference type="Gene3D" id="2.20.25.140">
    <property type="match status" value="1"/>
</dbReference>
<dbReference type="AlphaFoldDB" id="A0A369ZAP6"/>
<proteinExistence type="predicted"/>
<dbReference type="SUPFAM" id="SSF101999">
    <property type="entry name" value="Trimeric adhesin"/>
    <property type="match status" value="2"/>
</dbReference>
<evidence type="ECO:0000313" key="2">
    <source>
        <dbReference type="EMBL" id="RDE99436.1"/>
    </source>
</evidence>
<feature type="non-terminal residue" evidence="2">
    <location>
        <position position="1"/>
    </location>
</feature>
<protein>
    <recommendedName>
        <fullName evidence="1">Trimeric autotransporter adhesin Trp ring domain-containing protein</fullName>
    </recommendedName>
</protein>
<comment type="caution">
    <text evidence="2">The sequence shown here is derived from an EMBL/GenBank/DDBJ whole genome shotgun (WGS) entry which is preliminary data.</text>
</comment>
<sequence length="431" mass="44486">KAASGLADLDNSEQTNALTVADAQRLGWVVSASGNDYADSVTNANEVRFNGSNGISVTGETDEHGVRNINVSIAKGNVEGNTTTGVAAGDTNYVTGDQVAKAINESGWKTNVTNATTGLPETKVVTPGTQVDYVNGNGTTANVTLKDGKVAVSYNVNQTTGSVNPNGTATVTDGNAFLNASTVANLVNNSAFNVTTAKVDAFAENQEGKANAAVKAGGNITYTAGKNIAISQNGSNFTFSTTKDIEVDSVTANKRVQIGSGDTAVNLTTDLGALQVADKDGNATQITNVEAGTNVMAFNKEGDQLVQVGDKFYVVDPETNEVDFTKESTPATEEELDELAKAKPALKAYVAYSKAASGLADLDNSEQTNALTVADAQRLGWVVSASGNDYADSVTNANEVRFNGSNGISVTGETDEHGVRNINVSIAKGNV</sequence>
<gene>
    <name evidence="2" type="ORF">DPV98_11030</name>
</gene>
<dbReference type="Gene3D" id="3.90.1780.10">
    <property type="entry name" value="Trimeric adhesin"/>
    <property type="match status" value="4"/>
</dbReference>
<dbReference type="EMBL" id="QEQD01000031">
    <property type="protein sequence ID" value="RDE99436.1"/>
    <property type="molecule type" value="Genomic_DNA"/>
</dbReference>
<name>A0A369ZAP6_HAEPH</name>
<evidence type="ECO:0000259" key="1">
    <source>
        <dbReference type="Pfam" id="PF18669"/>
    </source>
</evidence>
<reference evidence="2 3" key="1">
    <citation type="submission" date="2018-05" db="EMBL/GenBank/DDBJ databases">
        <title>Draft Genome Sequences for a Diverse set of 7 Haemophilus Species.</title>
        <authorList>
            <person name="Nichols M."/>
            <person name="Topaz N."/>
            <person name="Wang X."/>
            <person name="Wang X."/>
            <person name="Boxrud D."/>
        </authorList>
    </citation>
    <scope>NUCLEOTIDE SEQUENCE [LARGE SCALE GENOMIC DNA]</scope>
    <source>
        <strain evidence="2 3">C2010039593</strain>
    </source>
</reference>
<dbReference type="Proteomes" id="UP000253999">
    <property type="component" value="Unassembled WGS sequence"/>
</dbReference>
<organism evidence="2 3">
    <name type="scientific">Haemophilus parahaemolyticus</name>
    <dbReference type="NCBI Taxonomy" id="735"/>
    <lineage>
        <taxon>Bacteria</taxon>
        <taxon>Pseudomonadati</taxon>
        <taxon>Pseudomonadota</taxon>
        <taxon>Gammaproteobacteria</taxon>
        <taxon>Pasteurellales</taxon>
        <taxon>Pasteurellaceae</taxon>
        <taxon>Haemophilus</taxon>
    </lineage>
</organism>
<dbReference type="InterPro" id="IPR040482">
    <property type="entry name" value="Trp_ring"/>
</dbReference>
<feature type="domain" description="Trimeric autotransporter adhesin Trp ring" evidence="1">
    <location>
        <begin position="379"/>
        <end position="426"/>
    </location>
</feature>